<dbReference type="OrthoDB" id="3693942at2759"/>
<dbReference type="AlphaFoldDB" id="A0A2C5XY60"/>
<accession>A0A2C5XY60</accession>
<name>A0A2C5XY60_9HYPO</name>
<keyword evidence="3" id="KW-1185">Reference proteome</keyword>
<sequence>MPAIGNWGEVASLPIDPPPPYKAPMGKVEKPSDEDMGLNGPNNIIYVNMEGPGIAERFKERLNELTQMLQLTHQLATIHAGIQVMRRKEEGALPGDDSEKSQWLRAQYRVRVMDTYFNDGIYAWIYSPRSERKEKEFKVEKRQFHWELLATMLAGLVMPRPIAAALEALFQGVSDTIQKTEYAADRHSFWSMMQVYTYDEVRDDLRASLRNINYVLDQQMHTVSKRKSTMTNIDIYFAFGQADFEFNERTWNRLRREVEEYIEERGGENIRDPPEVPV</sequence>
<reference evidence="2 3" key="1">
    <citation type="submission" date="2017-06" db="EMBL/GenBank/DDBJ databases">
        <title>Ant-infecting Ophiocordyceps genomes reveal a high diversity of potential behavioral manipulation genes and a possible major role for enterotoxins.</title>
        <authorList>
            <person name="De Bekker C."/>
            <person name="Evans H.C."/>
            <person name="Brachmann A."/>
            <person name="Hughes D.P."/>
        </authorList>
    </citation>
    <scope>NUCLEOTIDE SEQUENCE [LARGE SCALE GENOMIC DNA]</scope>
    <source>
        <strain evidence="2 3">1348a</strain>
    </source>
</reference>
<organism evidence="2 3">
    <name type="scientific">Ophiocordyceps australis</name>
    <dbReference type="NCBI Taxonomy" id="1399860"/>
    <lineage>
        <taxon>Eukaryota</taxon>
        <taxon>Fungi</taxon>
        <taxon>Dikarya</taxon>
        <taxon>Ascomycota</taxon>
        <taxon>Pezizomycotina</taxon>
        <taxon>Sordariomycetes</taxon>
        <taxon>Hypocreomycetidae</taxon>
        <taxon>Hypocreales</taxon>
        <taxon>Ophiocordycipitaceae</taxon>
        <taxon>Ophiocordyceps</taxon>
    </lineage>
</organism>
<feature type="region of interest" description="Disordered" evidence="1">
    <location>
        <begin position="1"/>
        <end position="21"/>
    </location>
</feature>
<evidence type="ECO:0000256" key="1">
    <source>
        <dbReference type="SAM" id="MobiDB-lite"/>
    </source>
</evidence>
<gene>
    <name evidence="2" type="ORF">CDD82_2314</name>
</gene>
<protein>
    <submittedName>
        <fullName evidence="2">Uncharacterized protein</fullName>
    </submittedName>
</protein>
<proteinExistence type="predicted"/>
<dbReference type="EMBL" id="NJEU01001815">
    <property type="protein sequence ID" value="PHH60333.1"/>
    <property type="molecule type" value="Genomic_DNA"/>
</dbReference>
<comment type="caution">
    <text evidence="2">The sequence shown here is derived from an EMBL/GenBank/DDBJ whole genome shotgun (WGS) entry which is preliminary data.</text>
</comment>
<dbReference type="Proteomes" id="UP000224854">
    <property type="component" value="Unassembled WGS sequence"/>
</dbReference>
<evidence type="ECO:0000313" key="3">
    <source>
        <dbReference type="Proteomes" id="UP000224854"/>
    </source>
</evidence>
<evidence type="ECO:0000313" key="2">
    <source>
        <dbReference type="EMBL" id="PHH60333.1"/>
    </source>
</evidence>